<keyword evidence="3" id="KW-1185">Reference proteome</keyword>
<evidence type="ECO:0000313" key="2">
    <source>
        <dbReference type="EMBL" id="KAJ7393332.1"/>
    </source>
</evidence>
<gene>
    <name evidence="2" type="ORF">OS493_006302</name>
</gene>
<feature type="transmembrane region" description="Helical" evidence="1">
    <location>
        <begin position="242"/>
        <end position="261"/>
    </location>
</feature>
<feature type="transmembrane region" description="Helical" evidence="1">
    <location>
        <begin position="172"/>
        <end position="192"/>
    </location>
</feature>
<organism evidence="2 3">
    <name type="scientific">Desmophyllum pertusum</name>
    <dbReference type="NCBI Taxonomy" id="174260"/>
    <lineage>
        <taxon>Eukaryota</taxon>
        <taxon>Metazoa</taxon>
        <taxon>Cnidaria</taxon>
        <taxon>Anthozoa</taxon>
        <taxon>Hexacorallia</taxon>
        <taxon>Scleractinia</taxon>
        <taxon>Caryophylliina</taxon>
        <taxon>Caryophylliidae</taxon>
        <taxon>Desmophyllum</taxon>
    </lineage>
</organism>
<feature type="transmembrane region" description="Helical" evidence="1">
    <location>
        <begin position="213"/>
        <end position="230"/>
    </location>
</feature>
<feature type="transmembrane region" description="Helical" evidence="1">
    <location>
        <begin position="63"/>
        <end position="82"/>
    </location>
</feature>
<sequence>MTCDWFKFMVSIPRDEPMTKTERFTQWSCLFAYIARGTGTFLFAPQLWVIILQLDLEDRSEGYIRLAGLGMMEIGLILLIAARSNHKMYRHEELLTSVLGRLVIVDGILLMMILRNMLPLSFALFYMVPDSFLALATLLIWYRETEAASVGAFFSEIFRPILQCRGPKTGGSILVIFCLGIIQLLFWLVLVIRPDLAQRMFHLDPFQGFSGGFLASYFSLVSIHGLYHIVGASNVNRCLSLAFIFYRISLNIPAFIVLFLVDRIERNLFIVLMSFDVQNRKETTYISERKNQALRFMVSIPRDEPMTKTESFTQWSCLFAYIVGGSTFLFAPQLYVIILQLDLEGLSEGYVRLAGLGVIEIGLILLIAARSNHKMYRHEELLTSVLGRLVIVDGILLMMILRNMLPLSFALFYMVLDSSLLSPPC</sequence>
<evidence type="ECO:0000256" key="1">
    <source>
        <dbReference type="SAM" id="Phobius"/>
    </source>
</evidence>
<dbReference type="Proteomes" id="UP001163046">
    <property type="component" value="Unassembled WGS sequence"/>
</dbReference>
<comment type="caution">
    <text evidence="2">The sequence shown here is derived from an EMBL/GenBank/DDBJ whole genome shotgun (WGS) entry which is preliminary data.</text>
</comment>
<feature type="transmembrane region" description="Helical" evidence="1">
    <location>
        <begin position="350"/>
        <end position="369"/>
    </location>
</feature>
<evidence type="ECO:0000313" key="3">
    <source>
        <dbReference type="Proteomes" id="UP001163046"/>
    </source>
</evidence>
<keyword evidence="1" id="KW-0472">Membrane</keyword>
<dbReference type="EMBL" id="MU825398">
    <property type="protein sequence ID" value="KAJ7393332.1"/>
    <property type="molecule type" value="Genomic_DNA"/>
</dbReference>
<reference evidence="2" key="1">
    <citation type="submission" date="2023-01" db="EMBL/GenBank/DDBJ databases">
        <title>Genome assembly of the deep-sea coral Lophelia pertusa.</title>
        <authorList>
            <person name="Herrera S."/>
            <person name="Cordes E."/>
        </authorList>
    </citation>
    <scope>NUCLEOTIDE SEQUENCE</scope>
    <source>
        <strain evidence="2">USNM1676648</strain>
        <tissue evidence="2">Polyp</tissue>
    </source>
</reference>
<name>A0A9X0A4M7_9CNID</name>
<proteinExistence type="predicted"/>
<protein>
    <submittedName>
        <fullName evidence="2">Uncharacterized protein</fullName>
    </submittedName>
</protein>
<feature type="transmembrane region" description="Helical" evidence="1">
    <location>
        <begin position="390"/>
        <end position="416"/>
    </location>
</feature>
<feature type="transmembrane region" description="Helical" evidence="1">
    <location>
        <begin position="318"/>
        <end position="338"/>
    </location>
</feature>
<feature type="transmembrane region" description="Helical" evidence="1">
    <location>
        <begin position="30"/>
        <end position="51"/>
    </location>
</feature>
<dbReference type="AlphaFoldDB" id="A0A9X0A4M7"/>
<dbReference type="OrthoDB" id="5973908at2759"/>
<keyword evidence="1" id="KW-1133">Transmembrane helix</keyword>
<keyword evidence="1" id="KW-0812">Transmembrane</keyword>
<accession>A0A9X0A4M7</accession>
<feature type="transmembrane region" description="Helical" evidence="1">
    <location>
        <begin position="121"/>
        <end position="142"/>
    </location>
</feature>